<reference evidence="1 2" key="1">
    <citation type="submission" date="2018-12" db="EMBL/GenBank/DDBJ databases">
        <title>Draft genome sequences of Mycolicibacterium peregrinum isolated from a pig with lymphadenitis and from soil on the same Japanese pig farm.</title>
        <authorList>
            <person name="Komatsu T."/>
            <person name="Ohya K."/>
            <person name="Sawai K."/>
            <person name="Odoi J.O."/>
            <person name="Otsu K."/>
            <person name="Ota A."/>
            <person name="Ito T."/>
            <person name="Kawai M."/>
            <person name="Maruyama F."/>
        </authorList>
    </citation>
    <scope>NUCLEOTIDE SEQUENCE [LARGE SCALE GENOMIC DNA]</scope>
    <source>
        <strain evidence="1 2">138</strain>
    </source>
</reference>
<proteinExistence type="predicted"/>
<dbReference type="RefSeq" id="WP_135361841.1">
    <property type="nucleotide sequence ID" value="NZ_RWJZ01000018.1"/>
</dbReference>
<evidence type="ECO:0000313" key="2">
    <source>
        <dbReference type="Proteomes" id="UP000297792"/>
    </source>
</evidence>
<accession>A0A4Z0HH49</accession>
<sequence>MSVFHSVSAVRRETSTDITTRRHTHEPVLITEQQVLFSTAAAAGTRAHRNVITMMSHAVTSVTDHWRARRARPYYPSHYSYLENGLMAREMDRL</sequence>
<dbReference type="Proteomes" id="UP000297792">
    <property type="component" value="Unassembled WGS sequence"/>
</dbReference>
<evidence type="ECO:0000313" key="1">
    <source>
        <dbReference type="EMBL" id="TGB37702.1"/>
    </source>
</evidence>
<dbReference type="AlphaFoldDB" id="A0A4Z0HH49"/>
<organism evidence="1 2">
    <name type="scientific">Mycolicibacterium peregrinum</name>
    <name type="common">Mycobacterium peregrinum</name>
    <dbReference type="NCBI Taxonomy" id="43304"/>
    <lineage>
        <taxon>Bacteria</taxon>
        <taxon>Bacillati</taxon>
        <taxon>Actinomycetota</taxon>
        <taxon>Actinomycetes</taxon>
        <taxon>Mycobacteriales</taxon>
        <taxon>Mycobacteriaceae</taxon>
        <taxon>Mycolicibacterium</taxon>
    </lineage>
</organism>
<protein>
    <submittedName>
        <fullName evidence="1">Uncharacterized protein</fullName>
    </submittedName>
</protein>
<name>A0A4Z0HH49_MYCPR</name>
<comment type="caution">
    <text evidence="1">The sequence shown here is derived from an EMBL/GenBank/DDBJ whole genome shotgun (WGS) entry which is preliminary data.</text>
</comment>
<keyword evidence="2" id="KW-1185">Reference proteome</keyword>
<gene>
    <name evidence="1" type="ORF">EJD98_26420</name>
</gene>
<dbReference type="EMBL" id="RWKA01000019">
    <property type="protein sequence ID" value="TGB37702.1"/>
    <property type="molecule type" value="Genomic_DNA"/>
</dbReference>